<dbReference type="InterPro" id="IPR036291">
    <property type="entry name" value="NAD(P)-bd_dom_sf"/>
</dbReference>
<dbReference type="Pfam" id="PF01232">
    <property type="entry name" value="Mannitol_dh"/>
    <property type="match status" value="1"/>
</dbReference>
<keyword evidence="6" id="KW-1185">Reference proteome</keyword>
<comment type="caution">
    <text evidence="5">The sequence shown here is derived from an EMBL/GenBank/DDBJ whole genome shotgun (WGS) entry which is preliminary data.</text>
</comment>
<evidence type="ECO:0000256" key="2">
    <source>
        <dbReference type="ARBA" id="ARBA00023027"/>
    </source>
</evidence>
<dbReference type="PANTHER" id="PTHR30524:SF0">
    <property type="entry name" value="ALTRONATE OXIDOREDUCTASE-RELATED"/>
    <property type="match status" value="1"/>
</dbReference>
<dbReference type="EC" id="1.1.1.58" evidence="5"/>
<dbReference type="SUPFAM" id="SSF51735">
    <property type="entry name" value="NAD(P)-binding Rossmann-fold domains"/>
    <property type="match status" value="1"/>
</dbReference>
<dbReference type="SUPFAM" id="SSF48179">
    <property type="entry name" value="6-phosphogluconate dehydrogenase C-terminal domain-like"/>
    <property type="match status" value="1"/>
</dbReference>
<evidence type="ECO:0000313" key="6">
    <source>
        <dbReference type="Proteomes" id="UP001595805"/>
    </source>
</evidence>
<dbReference type="NCBIfam" id="NF002969">
    <property type="entry name" value="PRK03643.1"/>
    <property type="match status" value="1"/>
</dbReference>
<keyword evidence="1 5" id="KW-0560">Oxidoreductase</keyword>
<dbReference type="GO" id="GO:0009026">
    <property type="term" value="F:tagaturonate reductase activity"/>
    <property type="evidence" value="ECO:0007669"/>
    <property type="project" value="UniProtKB-EC"/>
</dbReference>
<protein>
    <submittedName>
        <fullName evidence="5">Tagaturonate reductase</fullName>
        <ecNumber evidence="5">1.1.1.58</ecNumber>
    </submittedName>
</protein>
<dbReference type="EMBL" id="JBHRZS010000007">
    <property type="protein sequence ID" value="MFC3881100.1"/>
    <property type="molecule type" value="Genomic_DNA"/>
</dbReference>
<dbReference type="InterPro" id="IPR013131">
    <property type="entry name" value="Mannitol_DH_N"/>
</dbReference>
<organism evidence="5 6">
    <name type="scientific">Algoriphagus namhaensis</name>
    <dbReference type="NCBI Taxonomy" id="915353"/>
    <lineage>
        <taxon>Bacteria</taxon>
        <taxon>Pseudomonadati</taxon>
        <taxon>Bacteroidota</taxon>
        <taxon>Cytophagia</taxon>
        <taxon>Cytophagales</taxon>
        <taxon>Cyclobacteriaceae</taxon>
        <taxon>Algoriphagus</taxon>
    </lineage>
</organism>
<feature type="domain" description="Mannitol dehydrogenase N-terminal" evidence="3">
    <location>
        <begin position="7"/>
        <end position="239"/>
    </location>
</feature>
<accession>A0ABV8AVY0</accession>
<dbReference type="Proteomes" id="UP001595805">
    <property type="component" value="Unassembled WGS sequence"/>
</dbReference>
<evidence type="ECO:0000256" key="1">
    <source>
        <dbReference type="ARBA" id="ARBA00023002"/>
    </source>
</evidence>
<sequence>MKSTKINVIQFGTGNFLRGFIEPIFQNLKNKGLADPRICIVESTGSGKAKSMAKSKFEYPIWTTGMDKGELINETLSIDCIAMGLSLPEDGKGFLELAKNQDLEWVISNVTEAGFVLESEEDMTKFPKSFPARLTRFLFDRFEYFKGDPQAGLQILPCELVEENGKKLRGMILGQAKKWRLDQAFLDWIVQENNFYTTLVDRIVPGKPSQKTLLKNDSTHLDHPFLVQAEPYFLLATQSDLSKELKLNIYESDFPVLSVESVQEYATRKVRVLNGSHIAMVVLGLPKGIETVSEFMADDSLFSELKEMIETEVLPYISQDQEELLDYSKAIWDRFRNPFVKHKLADISLNTITKLNPRIIDSIISFYEAEGRIPRKLTGVLISALVNYLDSPERIRDTDQVKAIFSEARKMKNPNEKADFLLSHSGLWNIDLRSFQGLKEALLGKLS</sequence>
<dbReference type="InterPro" id="IPR013328">
    <property type="entry name" value="6PGD_dom2"/>
</dbReference>
<dbReference type="RefSeq" id="WP_377906440.1">
    <property type="nucleotide sequence ID" value="NZ_JBHRZS010000007.1"/>
</dbReference>
<evidence type="ECO:0000259" key="3">
    <source>
        <dbReference type="Pfam" id="PF01232"/>
    </source>
</evidence>
<dbReference type="Pfam" id="PF08125">
    <property type="entry name" value="Mannitol_dh_C"/>
    <property type="match status" value="1"/>
</dbReference>
<dbReference type="Gene3D" id="1.10.1040.10">
    <property type="entry name" value="N-(1-d-carboxylethyl)-l-norvaline Dehydrogenase, domain 2"/>
    <property type="match status" value="1"/>
</dbReference>
<reference evidence="6" key="1">
    <citation type="journal article" date="2019" name="Int. J. Syst. Evol. Microbiol.">
        <title>The Global Catalogue of Microorganisms (GCM) 10K type strain sequencing project: providing services to taxonomists for standard genome sequencing and annotation.</title>
        <authorList>
            <consortium name="The Broad Institute Genomics Platform"/>
            <consortium name="The Broad Institute Genome Sequencing Center for Infectious Disease"/>
            <person name="Wu L."/>
            <person name="Ma J."/>
        </authorList>
    </citation>
    <scope>NUCLEOTIDE SEQUENCE [LARGE SCALE GENOMIC DNA]</scope>
    <source>
        <strain evidence="6">CCUG 60523</strain>
    </source>
</reference>
<dbReference type="InterPro" id="IPR008927">
    <property type="entry name" value="6-PGluconate_DH-like_C_sf"/>
</dbReference>
<keyword evidence="2" id="KW-0520">NAD</keyword>
<dbReference type="Gene3D" id="3.40.50.720">
    <property type="entry name" value="NAD(P)-binding Rossmann-like Domain"/>
    <property type="match status" value="1"/>
</dbReference>
<evidence type="ECO:0000313" key="5">
    <source>
        <dbReference type="EMBL" id="MFC3881100.1"/>
    </source>
</evidence>
<name>A0ABV8AVY0_9BACT</name>
<feature type="domain" description="Mannitol dehydrogenase C-terminal" evidence="4">
    <location>
        <begin position="262"/>
        <end position="440"/>
    </location>
</feature>
<dbReference type="PANTHER" id="PTHR30524">
    <property type="entry name" value="MANNITOL-1-PHOSPHATE 5-DEHYDROGENASE"/>
    <property type="match status" value="1"/>
</dbReference>
<proteinExistence type="predicted"/>
<dbReference type="InterPro" id="IPR013118">
    <property type="entry name" value="Mannitol_DH_C"/>
</dbReference>
<evidence type="ECO:0000259" key="4">
    <source>
        <dbReference type="Pfam" id="PF08125"/>
    </source>
</evidence>
<gene>
    <name evidence="5" type="ORF">ACFOSV_12975</name>
</gene>